<dbReference type="AlphaFoldDB" id="A0ABD1DQ23"/>
<evidence type="ECO:0000313" key="2">
    <source>
        <dbReference type="EMBL" id="KAL1401853.1"/>
    </source>
</evidence>
<feature type="transmembrane region" description="Helical" evidence="1">
    <location>
        <begin position="180"/>
        <end position="201"/>
    </location>
</feature>
<evidence type="ECO:0000313" key="3">
    <source>
        <dbReference type="Proteomes" id="UP001562425"/>
    </source>
</evidence>
<reference evidence="2 3" key="1">
    <citation type="submission" date="2024-05" db="EMBL/GenBank/DDBJ databases">
        <title>Culex pipiens pipiens assembly and annotation.</title>
        <authorList>
            <person name="Alout H."/>
            <person name="Durand T."/>
        </authorList>
    </citation>
    <scope>NUCLEOTIDE SEQUENCE [LARGE SCALE GENOMIC DNA]</scope>
    <source>
        <strain evidence="2">HA-2024</strain>
        <tissue evidence="2">Whole body</tissue>
    </source>
</reference>
<protein>
    <submittedName>
        <fullName evidence="2">Uncharacterized protein</fullName>
    </submittedName>
</protein>
<comment type="caution">
    <text evidence="2">The sequence shown here is derived from an EMBL/GenBank/DDBJ whole genome shotgun (WGS) entry which is preliminary data.</text>
</comment>
<organism evidence="2 3">
    <name type="scientific">Culex pipiens pipiens</name>
    <name type="common">Northern house mosquito</name>
    <dbReference type="NCBI Taxonomy" id="38569"/>
    <lineage>
        <taxon>Eukaryota</taxon>
        <taxon>Metazoa</taxon>
        <taxon>Ecdysozoa</taxon>
        <taxon>Arthropoda</taxon>
        <taxon>Hexapoda</taxon>
        <taxon>Insecta</taxon>
        <taxon>Pterygota</taxon>
        <taxon>Neoptera</taxon>
        <taxon>Endopterygota</taxon>
        <taxon>Diptera</taxon>
        <taxon>Nematocera</taxon>
        <taxon>Culicoidea</taxon>
        <taxon>Culicidae</taxon>
        <taxon>Culicinae</taxon>
        <taxon>Culicini</taxon>
        <taxon>Culex</taxon>
        <taxon>Culex</taxon>
    </lineage>
</organism>
<feature type="transmembrane region" description="Helical" evidence="1">
    <location>
        <begin position="141"/>
        <end position="160"/>
    </location>
</feature>
<evidence type="ECO:0000256" key="1">
    <source>
        <dbReference type="SAM" id="Phobius"/>
    </source>
</evidence>
<keyword evidence="1" id="KW-0472">Membrane</keyword>
<sequence length="205" mass="23344">MTLPLLSRAPENYYKTDYRTDHVKLNDKGRFVPGGKMIEPQMNKTTERLAVDKKNERQWIWATRSEDSNGNIWYIREAPLNGNVDVLDLMRLFHHFLMACSCSYILLNRCRLCRTIAGGCSCRGRSPNYTHNRRPFPLREYVAGIECIVGLAMFFISSGMSHSSTHKLLPSEVITKCRFSSTKVIVAVVILNNVAIAGVPLQMIF</sequence>
<keyword evidence="1" id="KW-1133">Transmembrane helix</keyword>
<gene>
    <name evidence="2" type="ORF">pipiens_019945</name>
</gene>
<accession>A0ABD1DQ23</accession>
<dbReference type="Proteomes" id="UP001562425">
    <property type="component" value="Unassembled WGS sequence"/>
</dbReference>
<proteinExistence type="predicted"/>
<keyword evidence="1" id="KW-0812">Transmembrane</keyword>
<dbReference type="EMBL" id="JBEHCU010004004">
    <property type="protein sequence ID" value="KAL1401853.1"/>
    <property type="molecule type" value="Genomic_DNA"/>
</dbReference>
<name>A0ABD1DQ23_CULPP</name>
<keyword evidence="3" id="KW-1185">Reference proteome</keyword>